<dbReference type="OMA" id="KHAPEYS"/>
<feature type="transmembrane region" description="Helical" evidence="1">
    <location>
        <begin position="333"/>
        <end position="359"/>
    </location>
</feature>
<dbReference type="Proteomes" id="UP000001949">
    <property type="component" value="Unassembled WGS sequence"/>
</dbReference>
<dbReference type="KEGG" id="tpv:TP03_0562"/>
<evidence type="ECO:0000313" key="3">
    <source>
        <dbReference type="Proteomes" id="UP000001949"/>
    </source>
</evidence>
<sequence length="562" mass="63266">MSEVKGWAAACGVLSAVLGVVLVAFMNRLSSGWLKTLLLLLSVLVIALMVLIVVDAVQKPDQGHDGTSCPQRKEFGDNPKCPLLMAAFPLAGFAMMLNIRLCYSTAPYALMRFRLPENLFSVFVRRMATSLEIWCLPGFVIGDALDHAVQAEATIKKDSDSQGTGNPEFKRWKLYAIIWPSILAQWLNFLSYVILLLVYVPGEQGHLTTFYYVIAVSGFVFGISNPLVFACDTSYLPIYIAGENSFPVLTSFIHYLGTLLFGNRRKWNSDFIIVYIDIWVAILISLVAAVLWTVGYLILELTETATQDPSEMQHIHPFTFGAANASFDQLSPVLMIIVGMGLVYMVYPAIAPGLIVPFYLVDKIEMVLLIATFFPPVIQAVLIKHKGEWSVKYYEYPSFQRWSQYGAGNFYHFLVTLAPLQICLAIIFVYSLHHRESNVARSIINQPKMSTFLTILFYMCHECMLALGFSGFIGNKGGDLILIPQYIGALIMIFGAMYSEGYIIEYKKHDPKNWPTAGMTGWNAFKYWAKMGSKNCNHNLKHLFTKDLRRDLLLCIERNELI</sequence>
<feature type="transmembrane region" description="Helical" evidence="1">
    <location>
        <begin position="366"/>
        <end position="383"/>
    </location>
</feature>
<feature type="transmembrane region" description="Helical" evidence="1">
    <location>
        <begin position="452"/>
        <end position="474"/>
    </location>
</feature>
<keyword evidence="1" id="KW-1133">Transmembrane helix</keyword>
<feature type="transmembrane region" description="Helical" evidence="1">
    <location>
        <begin position="83"/>
        <end position="103"/>
    </location>
</feature>
<feature type="transmembrane region" description="Helical" evidence="1">
    <location>
        <begin position="410"/>
        <end position="432"/>
    </location>
</feature>
<evidence type="ECO:0000256" key="1">
    <source>
        <dbReference type="SAM" id="Phobius"/>
    </source>
</evidence>
<feature type="transmembrane region" description="Helical" evidence="1">
    <location>
        <begin position="273"/>
        <end position="299"/>
    </location>
</feature>
<dbReference type="EMBL" id="AAGK01000005">
    <property type="protein sequence ID" value="EAN31307.1"/>
    <property type="molecule type" value="Genomic_DNA"/>
</dbReference>
<feature type="transmembrane region" description="Helical" evidence="1">
    <location>
        <begin position="177"/>
        <end position="198"/>
    </location>
</feature>
<evidence type="ECO:0000313" key="2">
    <source>
        <dbReference type="EMBL" id="EAN31307.1"/>
    </source>
</evidence>
<keyword evidence="1" id="KW-0812">Transmembrane</keyword>
<reference evidence="2 3" key="1">
    <citation type="journal article" date="2005" name="Science">
        <title>Genome sequence of Theileria parva, a bovine pathogen that transforms lymphocytes.</title>
        <authorList>
            <person name="Gardner M.J."/>
            <person name="Bishop R."/>
            <person name="Shah T."/>
            <person name="de Villiers E.P."/>
            <person name="Carlton J.M."/>
            <person name="Hall N."/>
            <person name="Ren Q."/>
            <person name="Paulsen I.T."/>
            <person name="Pain A."/>
            <person name="Berriman M."/>
            <person name="Wilson R.J.M."/>
            <person name="Sato S."/>
            <person name="Ralph S.A."/>
            <person name="Mann D.J."/>
            <person name="Xiong Z."/>
            <person name="Shallom S.J."/>
            <person name="Weidman J."/>
            <person name="Jiang L."/>
            <person name="Lynn J."/>
            <person name="Weaver B."/>
            <person name="Shoaibi A."/>
            <person name="Domingo A.R."/>
            <person name="Wasawo D."/>
            <person name="Crabtree J."/>
            <person name="Wortman J.R."/>
            <person name="Haas B."/>
            <person name="Angiuoli S.V."/>
            <person name="Creasy T.H."/>
            <person name="Lu C."/>
            <person name="Suh B."/>
            <person name="Silva J.C."/>
            <person name="Utterback T.R."/>
            <person name="Feldblyum T.V."/>
            <person name="Pertea M."/>
            <person name="Allen J."/>
            <person name="Nierman W.C."/>
            <person name="Taracha E.L.N."/>
            <person name="Salzberg S.L."/>
            <person name="White O.R."/>
            <person name="Fitzhugh H.A."/>
            <person name="Morzaria S."/>
            <person name="Venter J.C."/>
            <person name="Fraser C.M."/>
            <person name="Nene V."/>
        </authorList>
    </citation>
    <scope>NUCLEOTIDE SEQUENCE [LARGE SCALE GENOMIC DNA]</scope>
    <source>
        <strain evidence="2 3">Muguga</strain>
    </source>
</reference>
<dbReference type="STRING" id="5875.Q4MZF8"/>
<dbReference type="InParanoid" id="Q4MZF8"/>
<dbReference type="AlphaFoldDB" id="Q4MZF8"/>
<comment type="caution">
    <text evidence="2">The sequence shown here is derived from an EMBL/GenBank/DDBJ whole genome shotgun (WGS) entry which is preliminary data.</text>
</comment>
<feature type="transmembrane region" description="Helical" evidence="1">
    <location>
        <begin position="37"/>
        <end position="57"/>
    </location>
</feature>
<dbReference type="RefSeq" id="XP_763590.1">
    <property type="nucleotide sequence ID" value="XM_758497.1"/>
</dbReference>
<organism evidence="2 3">
    <name type="scientific">Theileria parva</name>
    <name type="common">East coast fever infection agent</name>
    <dbReference type="NCBI Taxonomy" id="5875"/>
    <lineage>
        <taxon>Eukaryota</taxon>
        <taxon>Sar</taxon>
        <taxon>Alveolata</taxon>
        <taxon>Apicomplexa</taxon>
        <taxon>Aconoidasida</taxon>
        <taxon>Piroplasmida</taxon>
        <taxon>Theileriidae</taxon>
        <taxon>Theileria</taxon>
    </lineage>
</organism>
<feature type="transmembrane region" description="Helical" evidence="1">
    <location>
        <begin position="210"/>
        <end position="230"/>
    </location>
</feature>
<name>Q4MZF8_THEPA</name>
<feature type="transmembrane region" description="Helical" evidence="1">
    <location>
        <begin position="6"/>
        <end position="25"/>
    </location>
</feature>
<dbReference type="eggNOG" id="ENOG502TN25">
    <property type="taxonomic scope" value="Eukaryota"/>
</dbReference>
<keyword evidence="3" id="KW-1185">Reference proteome</keyword>
<protein>
    <submittedName>
        <fullName evidence="2">Uncharacterized protein</fullName>
    </submittedName>
</protein>
<dbReference type="GeneID" id="3500381"/>
<proteinExistence type="predicted"/>
<accession>Q4MZF8</accession>
<gene>
    <name evidence="2" type="ordered locus">TP03_0562</name>
</gene>
<keyword evidence="1" id="KW-0472">Membrane</keyword>
<dbReference type="VEuPathDB" id="PiroplasmaDB:TpMuguga_03g02320"/>
<feature type="transmembrane region" description="Helical" evidence="1">
    <location>
        <begin position="480"/>
        <end position="498"/>
    </location>
</feature>